<reference evidence="8" key="1">
    <citation type="journal article" date="2018" name="Nat. Microbiol.">
        <title>Leveraging single-cell genomics to expand the fungal tree of life.</title>
        <authorList>
            <person name="Ahrendt S.R."/>
            <person name="Quandt C.A."/>
            <person name="Ciobanu D."/>
            <person name="Clum A."/>
            <person name="Salamov A."/>
            <person name="Andreopoulos B."/>
            <person name="Cheng J.F."/>
            <person name="Woyke T."/>
            <person name="Pelin A."/>
            <person name="Henrissat B."/>
            <person name="Reynolds N.K."/>
            <person name="Benny G.L."/>
            <person name="Smith M.E."/>
            <person name="James T.Y."/>
            <person name="Grigoriev I.V."/>
        </authorList>
    </citation>
    <scope>NUCLEOTIDE SEQUENCE [LARGE SCALE GENOMIC DNA]</scope>
    <source>
        <strain evidence="8">RSA 1356</strain>
    </source>
</reference>
<dbReference type="Proteomes" id="UP000271241">
    <property type="component" value="Unassembled WGS sequence"/>
</dbReference>
<keyword evidence="5" id="KW-0539">Nucleus</keyword>
<protein>
    <submittedName>
        <fullName evidence="7">Mediator complex subunit 23-domain-containing protein</fullName>
    </submittedName>
</protein>
<evidence type="ECO:0000256" key="3">
    <source>
        <dbReference type="ARBA" id="ARBA00023015"/>
    </source>
</evidence>
<proteinExistence type="inferred from homology"/>
<keyword evidence="8" id="KW-1185">Reference proteome</keyword>
<dbReference type="GO" id="GO:0016592">
    <property type="term" value="C:mediator complex"/>
    <property type="evidence" value="ECO:0007669"/>
    <property type="project" value="TreeGrafter"/>
</dbReference>
<accession>A0A4P9XVY7</accession>
<evidence type="ECO:0000256" key="5">
    <source>
        <dbReference type="ARBA" id="ARBA00023242"/>
    </source>
</evidence>
<dbReference type="EMBL" id="KZ992451">
    <property type="protein sequence ID" value="RKP10465.1"/>
    <property type="molecule type" value="Genomic_DNA"/>
</dbReference>
<dbReference type="STRING" id="78915.A0A4P9XVY7"/>
<dbReference type="InterPro" id="IPR021629">
    <property type="entry name" value="Mediator_Med23"/>
</dbReference>
<sequence length="1430" mass="156412">MSDFAAVLATELASCDPNRSSVHFSTPGYCFNGLFTTDDHAFGDASFSEVQGLECLSDAPSIGVDEAAVERIAAALENAYIAGQWTTVVQQIATTLGQQLLPTQFVVLLAALRNFLRAPLLDSAQAQPHVAASLLGVFTAALDIASTEKWQHALSFLAELLRQPAADPAMHILLATRLVSVIVREINRLPTQLLPGQLAAAHQGYKLLKQLVETSESTADVSLPLVDIIPAAVLAGKPHWTLATFFESLEERRVQMAEFTLPPVCSFAPLAQPIASSPEESAPQPNAALHLLRIPMWQDSNIQGKELRRRYPLGEQLRQVRTQSGITRDTVLDAFFRDLEDRVVRCSTTVARMTCTRFAAHSDDSADVFVPEDQSPFLQLLPIADELYSLVDTDQISFEQTVDRFLGIAQHLRGQEGGNTNYLLWLLLQLLHIEKVGDGVVGTDLAGEERLFAKITELYEGSTMTTDHAFSLVDLAMPCSICHQQKRLRDKNLLKFRYPKLASAMPLAQSCFLLQTHFGSAYKANVSNRGQWHDISVDEMTRIAIVSQLRQHLVADTLYVYLVSCDELDVEKFPSGCTFLKGGNLDYRLLELVTVDCRHRLLQLIYKMMLDHESGPRFPNPVAANSVSPYVLDAVANIIYCSPCSSELMITEVFERLKRLLTKLAREAEGGDSTGQDKPSSVSDTAWRWIGTVADLTSGRLLRFLKYPFGSDIFAAAITALQNVKNRQVYLMLENLCISLVGNTDFLTANLGMLSRLSFAGLELPARVMMTNLARIRKSSEAHGSLLLPDETVKQAVINLSSVVPFWAPETLEFFPEPMKSFVQQTASLMPADDLMEVKPDQLLSLEPDAFRAPEHQPNVLIYLWWKYISDADSIAAALDAVRPALSSIAPRQLTSYTTRLVDHIGMAIGNIVQLESAVASLGYLLWNAQVLEFSHVVLALAHCGRGSGGVLDVLAALLFDAEEFRARVQRWCALFPTHRLWKENDYHAKLMAYLHEYPEHYQLENANADAEALRENTSASAAAVSLPVYYTSVVTRFLTILPELVGRFIESGRGDFASAVLATYGGLIKYRAAPLSVVRSILRYYRRSIISSDQALLAQLAGSLSAEDYPFVSEFAEFLRNASAASPSEQFPIEQIIARTVQGADYAPAMNGDRIERHFCEIIDATEESIVVAAIEAMAGPWTSEVVVQSALAWVCSSASLGTKQLTALARIFALLPHDEFVLPFSLALTITFLECSTQPDEFAAQKASDAAERREEGTAGCGEGRTKSSLDATADNPAMALLACIHSLASWCGPLVLQPVIEAISVHRLDLLATGRTTLVCRLLGPALAQLNSVPVLSSTCLFQLLGILVDLDASGPLFRETTDCMLDFFHVFLRSVTLPVDALMQAQAELATAPVSVVRNAAITALAGALASAASATINVSATVVVG</sequence>
<gene>
    <name evidence="7" type="ORF">THASP1DRAFT_27746</name>
</gene>
<evidence type="ECO:0000313" key="8">
    <source>
        <dbReference type="Proteomes" id="UP000271241"/>
    </source>
</evidence>
<organism evidence="7 8">
    <name type="scientific">Thamnocephalis sphaerospora</name>
    <dbReference type="NCBI Taxonomy" id="78915"/>
    <lineage>
        <taxon>Eukaryota</taxon>
        <taxon>Fungi</taxon>
        <taxon>Fungi incertae sedis</taxon>
        <taxon>Zoopagomycota</taxon>
        <taxon>Zoopagomycotina</taxon>
        <taxon>Zoopagomycetes</taxon>
        <taxon>Zoopagales</taxon>
        <taxon>Sigmoideomycetaceae</taxon>
        <taxon>Thamnocephalis</taxon>
    </lineage>
</organism>
<comment type="subcellular location">
    <subcellularLocation>
        <location evidence="1">Nucleus</location>
    </subcellularLocation>
</comment>
<evidence type="ECO:0000256" key="1">
    <source>
        <dbReference type="ARBA" id="ARBA00004123"/>
    </source>
</evidence>
<dbReference type="PANTHER" id="PTHR12691">
    <property type="entry name" value="MEDIATOR OF RNA POLYMERASE II TRANSCRIPTION SUBUNIT 23"/>
    <property type="match status" value="1"/>
</dbReference>
<dbReference type="GO" id="GO:0006357">
    <property type="term" value="P:regulation of transcription by RNA polymerase II"/>
    <property type="evidence" value="ECO:0007669"/>
    <property type="project" value="TreeGrafter"/>
</dbReference>
<evidence type="ECO:0000256" key="2">
    <source>
        <dbReference type="ARBA" id="ARBA00010222"/>
    </source>
</evidence>
<keyword evidence="3" id="KW-0805">Transcription regulation</keyword>
<dbReference type="GO" id="GO:0005667">
    <property type="term" value="C:transcription regulator complex"/>
    <property type="evidence" value="ECO:0007669"/>
    <property type="project" value="TreeGrafter"/>
</dbReference>
<evidence type="ECO:0000313" key="7">
    <source>
        <dbReference type="EMBL" id="RKP10465.1"/>
    </source>
</evidence>
<evidence type="ECO:0000256" key="4">
    <source>
        <dbReference type="ARBA" id="ARBA00023163"/>
    </source>
</evidence>
<name>A0A4P9XVY7_9FUNG</name>
<feature type="region of interest" description="Disordered" evidence="6">
    <location>
        <begin position="1246"/>
        <end position="1270"/>
    </location>
</feature>
<evidence type="ECO:0000256" key="6">
    <source>
        <dbReference type="SAM" id="MobiDB-lite"/>
    </source>
</evidence>
<dbReference type="OrthoDB" id="9982951at2759"/>
<keyword evidence="4" id="KW-0804">Transcription</keyword>
<dbReference type="PANTHER" id="PTHR12691:SF10">
    <property type="entry name" value="MEDIATOR OF RNA POLYMERASE II TRANSCRIPTION SUBUNIT 23"/>
    <property type="match status" value="1"/>
</dbReference>
<comment type="similarity">
    <text evidence="2">Belongs to the Mediator complex subunit 23 family.</text>
</comment>
<dbReference type="Pfam" id="PF11573">
    <property type="entry name" value="Med23"/>
    <property type="match status" value="1"/>
</dbReference>
<dbReference type="GO" id="GO:0010628">
    <property type="term" value="P:positive regulation of gene expression"/>
    <property type="evidence" value="ECO:0007669"/>
    <property type="project" value="TreeGrafter"/>
</dbReference>